<feature type="short sequence motif" description="VHIID" evidence="3">
    <location>
        <begin position="237"/>
        <end position="241"/>
    </location>
</feature>
<keyword evidence="6" id="KW-1185">Reference proteome</keyword>
<name>A0A5J5BWT4_9ASTE</name>
<dbReference type="EMBL" id="CM018032">
    <property type="protein sequence ID" value="KAA8546550.1"/>
    <property type="molecule type" value="Genomic_DNA"/>
</dbReference>
<protein>
    <submittedName>
        <fullName evidence="5">Uncharacterized protein</fullName>
    </submittedName>
</protein>
<dbReference type="PROSITE" id="PS50985">
    <property type="entry name" value="GRAS"/>
    <property type="match status" value="1"/>
</dbReference>
<dbReference type="PANTHER" id="PTHR31636">
    <property type="entry name" value="OSJNBA0084A10.13 PROTEIN-RELATED"/>
    <property type="match status" value="1"/>
</dbReference>
<dbReference type="InterPro" id="IPR005202">
    <property type="entry name" value="TF_GRAS"/>
</dbReference>
<evidence type="ECO:0000256" key="4">
    <source>
        <dbReference type="SAM" id="MobiDB-lite"/>
    </source>
</evidence>
<organism evidence="5 6">
    <name type="scientific">Nyssa sinensis</name>
    <dbReference type="NCBI Taxonomy" id="561372"/>
    <lineage>
        <taxon>Eukaryota</taxon>
        <taxon>Viridiplantae</taxon>
        <taxon>Streptophyta</taxon>
        <taxon>Embryophyta</taxon>
        <taxon>Tracheophyta</taxon>
        <taxon>Spermatophyta</taxon>
        <taxon>Magnoliopsida</taxon>
        <taxon>eudicotyledons</taxon>
        <taxon>Gunneridae</taxon>
        <taxon>Pentapetalae</taxon>
        <taxon>asterids</taxon>
        <taxon>Cornales</taxon>
        <taxon>Nyssaceae</taxon>
        <taxon>Nyssa</taxon>
    </lineage>
</organism>
<feature type="region of interest" description="SAW" evidence="3">
    <location>
        <begin position="386"/>
        <end position="457"/>
    </location>
</feature>
<gene>
    <name evidence="5" type="ORF">F0562_002711</name>
</gene>
<dbReference type="AlphaFoldDB" id="A0A5J5BWT4"/>
<keyword evidence="1" id="KW-0805">Transcription regulation</keyword>
<sequence>MEAIHCLSYEFDSIFQSSSMECEETHQLSEPTYVELLNCSFKTSSTSETEKPNSPNAIEDSFFNDRFMERLLQMEAELGAELGLLNDINGNNLGDQESPESQENVVTSPEVGHSNGLQEMEMEVEMKCSLFDLLLTGARAVEASNWPLASNVIATLTNILSIQDKEENPLANTVLHFTRGLQYKSRNAPELLHELVPSQTVTMSTFQMLLELSPYVKFAQFTANQAILEATRGEHDIHIIDLDIMEGSQWPPLMADLASRKDVSMRITAITGDPQNAGFIQQTGRRLVEFANSIGLLFKFDEMAMEKGDNFDSIEVGRLSPKRIVLVEEELFNFARVSSMSFGEFFSEAFQHYTALSDSLLHSFSSVGYRLVEREIMGPRILDCLRKFPIESKEKMLWKDGFSFLKSLKPIPMSPCNVSQAKLLTGLFGRGYWVQHENCRLSLCWKSKPLTTASVWMPANMSTGQ</sequence>
<reference evidence="5 6" key="1">
    <citation type="submission" date="2019-09" db="EMBL/GenBank/DDBJ databases">
        <title>A chromosome-level genome assembly of the Chinese tupelo Nyssa sinensis.</title>
        <authorList>
            <person name="Yang X."/>
            <person name="Kang M."/>
            <person name="Yang Y."/>
            <person name="Xiong H."/>
            <person name="Wang M."/>
            <person name="Zhang Z."/>
            <person name="Wang Z."/>
            <person name="Wu H."/>
            <person name="Ma T."/>
            <person name="Liu J."/>
            <person name="Xi Z."/>
        </authorList>
    </citation>
    <scope>NUCLEOTIDE SEQUENCE [LARGE SCALE GENOMIC DNA]</scope>
    <source>
        <strain evidence="5">J267</strain>
        <tissue evidence="5">Leaf</tissue>
    </source>
</reference>
<evidence type="ECO:0000313" key="5">
    <source>
        <dbReference type="EMBL" id="KAA8546550.1"/>
    </source>
</evidence>
<comment type="similarity">
    <text evidence="3">Belongs to the GRAS family.</text>
</comment>
<proteinExistence type="inferred from homology"/>
<comment type="caution">
    <text evidence="3">Lacks conserved residue(s) required for the propagation of feature annotation.</text>
</comment>
<feature type="region of interest" description="Disordered" evidence="4">
    <location>
        <begin position="90"/>
        <end position="112"/>
    </location>
</feature>
<dbReference type="Pfam" id="PF03514">
    <property type="entry name" value="GRAS"/>
    <property type="match status" value="2"/>
</dbReference>
<dbReference type="Proteomes" id="UP000325577">
    <property type="component" value="Linkage Group LG1"/>
</dbReference>
<evidence type="ECO:0000256" key="1">
    <source>
        <dbReference type="ARBA" id="ARBA00023015"/>
    </source>
</evidence>
<keyword evidence="2" id="KW-0804">Transcription</keyword>
<evidence type="ECO:0000256" key="3">
    <source>
        <dbReference type="PROSITE-ProRule" id="PRU01191"/>
    </source>
</evidence>
<dbReference type="OrthoDB" id="646981at2759"/>
<evidence type="ECO:0000313" key="6">
    <source>
        <dbReference type="Proteomes" id="UP000325577"/>
    </source>
</evidence>
<accession>A0A5J5BWT4</accession>
<feature type="region of interest" description="Leucine repeat II (LRII)" evidence="3">
    <location>
        <begin position="282"/>
        <end position="314"/>
    </location>
</feature>
<evidence type="ECO:0000256" key="2">
    <source>
        <dbReference type="ARBA" id="ARBA00023163"/>
    </source>
</evidence>